<dbReference type="RefSeq" id="WP_034242530.1">
    <property type="nucleotide sequence ID" value="NZ_AQRA01000005.1"/>
</dbReference>
<dbReference type="PANTHER" id="PTHR43780:SF2">
    <property type="entry name" value="1-AMINOCYCLOPROPANE-1-CARBOXYLATE DEAMINASE-RELATED"/>
    <property type="match status" value="1"/>
</dbReference>
<dbReference type="PIRSF" id="PIRSF006278">
    <property type="entry name" value="ACCD_DCysDesulf"/>
    <property type="match status" value="1"/>
</dbReference>
<evidence type="ECO:0000259" key="6">
    <source>
        <dbReference type="Pfam" id="PF00291"/>
    </source>
</evidence>
<accession>A0A023BUV1</accession>
<keyword evidence="3 5" id="KW-0663">Pyridoxal phosphate</keyword>
<dbReference type="SUPFAM" id="SSF53686">
    <property type="entry name" value="Tryptophan synthase beta subunit-like PLP-dependent enzymes"/>
    <property type="match status" value="1"/>
</dbReference>
<dbReference type="OrthoDB" id="9801249at2"/>
<proteinExistence type="inferred from homology"/>
<evidence type="ECO:0000256" key="3">
    <source>
        <dbReference type="ARBA" id="ARBA00022898"/>
    </source>
</evidence>
<dbReference type="PANTHER" id="PTHR43780">
    <property type="entry name" value="1-AMINOCYCLOPROPANE-1-CARBOXYLATE DEAMINASE-RELATED"/>
    <property type="match status" value="1"/>
</dbReference>
<dbReference type="Pfam" id="PF00291">
    <property type="entry name" value="PALP"/>
    <property type="match status" value="1"/>
</dbReference>
<protein>
    <submittedName>
        <fullName evidence="7">1-aminocyclopropane-1-carboxylate deaminase</fullName>
    </submittedName>
</protein>
<evidence type="ECO:0000313" key="7">
    <source>
        <dbReference type="EMBL" id="EZH73755.1"/>
    </source>
</evidence>
<evidence type="ECO:0000256" key="5">
    <source>
        <dbReference type="PIRSR" id="PIRSR006278-2"/>
    </source>
</evidence>
<organism evidence="7 8">
    <name type="scientific">Aquimarina atlantica</name>
    <dbReference type="NCBI Taxonomy" id="1317122"/>
    <lineage>
        <taxon>Bacteria</taxon>
        <taxon>Pseudomonadati</taxon>
        <taxon>Bacteroidota</taxon>
        <taxon>Flavobacteriia</taxon>
        <taxon>Flavobacteriales</taxon>
        <taxon>Flavobacteriaceae</taxon>
        <taxon>Aquimarina</taxon>
    </lineage>
</organism>
<evidence type="ECO:0000256" key="2">
    <source>
        <dbReference type="ARBA" id="ARBA00008639"/>
    </source>
</evidence>
<comment type="cofactor">
    <cofactor evidence="1">
        <name>pyridoxal 5'-phosphate</name>
        <dbReference type="ChEBI" id="CHEBI:597326"/>
    </cofactor>
</comment>
<dbReference type="AlphaFoldDB" id="A0A023BUV1"/>
<dbReference type="InterPro" id="IPR036052">
    <property type="entry name" value="TrpB-like_PALP_sf"/>
</dbReference>
<evidence type="ECO:0000313" key="8">
    <source>
        <dbReference type="Proteomes" id="UP000023541"/>
    </source>
</evidence>
<dbReference type="Gene3D" id="3.40.50.1100">
    <property type="match status" value="2"/>
</dbReference>
<comment type="caution">
    <text evidence="7">The sequence shown here is derived from an EMBL/GenBank/DDBJ whole genome shotgun (WGS) entry which is preliminary data.</text>
</comment>
<dbReference type="STRING" id="1317122.ATO12_17630"/>
<feature type="modified residue" description="N6-(pyridoxal phosphate)lysine" evidence="5">
    <location>
        <position position="44"/>
    </location>
</feature>
<evidence type="ECO:0000256" key="4">
    <source>
        <dbReference type="PIRSR" id="PIRSR006278-1"/>
    </source>
</evidence>
<dbReference type="InterPro" id="IPR027278">
    <property type="entry name" value="ACCD_DCysDesulf"/>
</dbReference>
<dbReference type="InterPro" id="IPR001926">
    <property type="entry name" value="TrpB-like_PALP"/>
</dbReference>
<sequence length="315" mass="35055">MHIFFSETSPSKNQSITHSILDKAEVFLDIKREDQIHKDVSGNKFRKLKYNLIKAKKSGYTTILTFGGAYSNHIAATAAAGEIMGLQTIGVIRGDELAKDLDKTLSENDTLRFAHASGMHLKFISREQYRDKTSSAFLEQLKDEFGSCYIIPEGGTNDLAVKGCEEILTTQDNTYDVICCAVGTGGTISGIINSTKAHQTVMGFPALKGNFLDKEIKKYTSKTNWKLISEYHFGGYGKINQEGVEFMNEFNNQQHIALDPVYTVKMVFGIFDLAQKGVFKKNTRILAIHTGGLQGISGMNKKLKKKKLPLITIEY</sequence>
<dbReference type="eggNOG" id="COG2515">
    <property type="taxonomic scope" value="Bacteria"/>
</dbReference>
<comment type="similarity">
    <text evidence="2">Belongs to the ACC deaminase/D-cysteine desulfhydrase family.</text>
</comment>
<dbReference type="GO" id="GO:0019148">
    <property type="term" value="F:D-cysteine desulfhydrase activity"/>
    <property type="evidence" value="ECO:0007669"/>
    <property type="project" value="TreeGrafter"/>
</dbReference>
<evidence type="ECO:0000256" key="1">
    <source>
        <dbReference type="ARBA" id="ARBA00001933"/>
    </source>
</evidence>
<reference evidence="7 8" key="1">
    <citation type="submission" date="2014-04" db="EMBL/GenBank/DDBJ databases">
        <title>Aquimarina sp. 22II-S11-z7 Genome Sequencing.</title>
        <authorList>
            <person name="Lai Q."/>
        </authorList>
    </citation>
    <scope>NUCLEOTIDE SEQUENCE [LARGE SCALE GENOMIC DNA]</scope>
    <source>
        <strain evidence="7 8">22II-S11-z7</strain>
    </source>
</reference>
<feature type="active site" description="Nucleophile" evidence="4">
    <location>
        <position position="71"/>
    </location>
</feature>
<gene>
    <name evidence="7" type="ORF">ATO12_17630</name>
</gene>
<dbReference type="Proteomes" id="UP000023541">
    <property type="component" value="Unassembled WGS sequence"/>
</dbReference>
<keyword evidence="8" id="KW-1185">Reference proteome</keyword>
<name>A0A023BUV1_9FLAO</name>
<dbReference type="EMBL" id="AQRA01000005">
    <property type="protein sequence ID" value="EZH73755.1"/>
    <property type="molecule type" value="Genomic_DNA"/>
</dbReference>
<feature type="domain" description="Tryptophan synthase beta chain-like PALP" evidence="6">
    <location>
        <begin position="30"/>
        <end position="291"/>
    </location>
</feature>